<dbReference type="Gene3D" id="3.90.220.20">
    <property type="entry name" value="DNA methylase specificity domains"/>
    <property type="match status" value="2"/>
</dbReference>
<dbReference type="GO" id="GO:0016787">
    <property type="term" value="F:hydrolase activity"/>
    <property type="evidence" value="ECO:0007669"/>
    <property type="project" value="UniProtKB-KW"/>
</dbReference>
<dbReference type="InterPro" id="IPR000055">
    <property type="entry name" value="Restrct_endonuc_typeI_TRD"/>
</dbReference>
<evidence type="ECO:0000259" key="4">
    <source>
        <dbReference type="Pfam" id="PF01420"/>
    </source>
</evidence>
<dbReference type="PANTHER" id="PTHR30408">
    <property type="entry name" value="TYPE-1 RESTRICTION ENZYME ECOKI SPECIFICITY PROTEIN"/>
    <property type="match status" value="1"/>
</dbReference>
<keyword evidence="5" id="KW-0255">Endonuclease</keyword>
<dbReference type="Pfam" id="PF01420">
    <property type="entry name" value="Methylase_S"/>
    <property type="match status" value="2"/>
</dbReference>
<proteinExistence type="inferred from homology"/>
<dbReference type="EMBL" id="JAPTGB010000014">
    <property type="protein sequence ID" value="MCZ0861017.1"/>
    <property type="molecule type" value="Genomic_DNA"/>
</dbReference>
<feature type="domain" description="Type I restriction modification DNA specificity" evidence="4">
    <location>
        <begin position="222"/>
        <end position="370"/>
    </location>
</feature>
<accession>A0ABT4IGZ5</accession>
<feature type="domain" description="Type I restriction modification DNA specificity" evidence="4">
    <location>
        <begin position="28"/>
        <end position="182"/>
    </location>
</feature>
<keyword evidence="5" id="KW-0540">Nuclease</keyword>
<dbReference type="PANTHER" id="PTHR30408:SF13">
    <property type="entry name" value="TYPE I RESTRICTION ENZYME HINDI SPECIFICITY SUBUNIT"/>
    <property type="match status" value="1"/>
</dbReference>
<name>A0ABT4IGZ5_9EURY</name>
<evidence type="ECO:0000256" key="3">
    <source>
        <dbReference type="ARBA" id="ARBA00023125"/>
    </source>
</evidence>
<evidence type="ECO:0000313" key="6">
    <source>
        <dbReference type="Proteomes" id="UP001141422"/>
    </source>
</evidence>
<comment type="similarity">
    <text evidence="1">Belongs to the type-I restriction system S methylase family.</text>
</comment>
<dbReference type="InterPro" id="IPR052021">
    <property type="entry name" value="Type-I_RS_S_subunit"/>
</dbReference>
<comment type="caution">
    <text evidence="5">The sequence shown here is derived from an EMBL/GenBank/DDBJ whole genome shotgun (WGS) entry which is preliminary data.</text>
</comment>
<keyword evidence="6" id="KW-1185">Reference proteome</keyword>
<gene>
    <name evidence="5" type="ORF">O0S10_07230</name>
</gene>
<reference evidence="5" key="1">
    <citation type="submission" date="2022-12" db="EMBL/GenBank/DDBJ databases">
        <title>Isolation and characterisation of novel Methanocorpusculum spp. from native Australian herbivores indicates the genus is ancestrally host-associated.</title>
        <authorList>
            <person name="Volmer J.G."/>
            <person name="Soo R.M."/>
            <person name="Evans P.N."/>
            <person name="Hoedt E.C."/>
            <person name="Astorga Alsina A.L."/>
            <person name="Woodcroft B.J."/>
            <person name="Tyson G.W."/>
            <person name="Hugenholtz P."/>
            <person name="Morrison M."/>
        </authorList>
    </citation>
    <scope>NUCLEOTIDE SEQUENCE</scope>
    <source>
        <strain evidence="5">MG</strain>
    </source>
</reference>
<keyword evidence="3" id="KW-0238">DNA-binding</keyword>
<evidence type="ECO:0000256" key="1">
    <source>
        <dbReference type="ARBA" id="ARBA00010923"/>
    </source>
</evidence>
<keyword evidence="2" id="KW-0680">Restriction system</keyword>
<sequence>MSNNYPLKRLCDVGVSLLDCEHKTPKPNVSGYPYIAIPDIQNGRLDLTNVRRISKEDYLKWTKKIKPQAGDIILTRRARVGDTAVVPEGLECAIGQNLVLLRSDGKQLSQKYLRWVLRSPQYWVQVEKYLNRGAVFDSLNCREIPLFEIPIPPMKIQQKIAAILSSLDDKIEINTRMNKVLEEIARALFHRWFVEFEFPNDEGKPYKSSGGRMIASEMGEIPEGWRVGNLRDLVTFSYGKPLKENDRLGGPYPVFGSNGIVGWHNEWLVEGPGIIVGRKGNPGIITWSPYNFYPIDTTFYVVPLSKDYGLHYLYSMLEKLQLSHLSADSAVPGLNREAAMSEQIIIPQKNVVKIFEMIADILYSLVKTQDEEKRDLRTIRDRLLQELLDGEIIA</sequence>
<dbReference type="RefSeq" id="WP_268925212.1">
    <property type="nucleotide sequence ID" value="NZ_JAPTGB010000014.1"/>
</dbReference>
<dbReference type="EC" id="3.1.21.-" evidence="5"/>
<dbReference type="Proteomes" id="UP001141422">
    <property type="component" value="Unassembled WGS sequence"/>
</dbReference>
<dbReference type="CDD" id="cd17246">
    <property type="entry name" value="RMtype1_S_SonII-TRD2-CR2_like"/>
    <property type="match status" value="1"/>
</dbReference>
<organism evidence="5 6">
    <name type="scientific">Methanocorpusculum petauri</name>
    <dbReference type="NCBI Taxonomy" id="3002863"/>
    <lineage>
        <taxon>Archaea</taxon>
        <taxon>Methanobacteriati</taxon>
        <taxon>Methanobacteriota</taxon>
        <taxon>Stenosarchaea group</taxon>
        <taxon>Methanomicrobia</taxon>
        <taxon>Methanomicrobiales</taxon>
        <taxon>Methanocorpusculaceae</taxon>
        <taxon>Methanocorpusculum</taxon>
    </lineage>
</organism>
<dbReference type="InterPro" id="IPR044946">
    <property type="entry name" value="Restrct_endonuc_typeI_TRD_sf"/>
</dbReference>
<protein>
    <submittedName>
        <fullName evidence="5">Restriction endonuclease subunit S</fullName>
        <ecNumber evidence="5">3.1.21.-</ecNumber>
    </submittedName>
</protein>
<dbReference type="CDD" id="cd17267">
    <property type="entry name" value="RMtype1_S_EcoAO83I-TRD1-CR1_like"/>
    <property type="match status" value="1"/>
</dbReference>
<evidence type="ECO:0000256" key="2">
    <source>
        <dbReference type="ARBA" id="ARBA00022747"/>
    </source>
</evidence>
<dbReference type="GO" id="GO:0004519">
    <property type="term" value="F:endonuclease activity"/>
    <property type="evidence" value="ECO:0007669"/>
    <property type="project" value="UniProtKB-KW"/>
</dbReference>
<keyword evidence="5" id="KW-0378">Hydrolase</keyword>
<evidence type="ECO:0000313" key="5">
    <source>
        <dbReference type="EMBL" id="MCZ0861017.1"/>
    </source>
</evidence>
<dbReference type="SUPFAM" id="SSF116734">
    <property type="entry name" value="DNA methylase specificity domain"/>
    <property type="match status" value="2"/>
</dbReference>